<gene>
    <name evidence="1" type="ORF">FOB72_16505</name>
</gene>
<dbReference type="EMBL" id="CP044065">
    <property type="protein sequence ID" value="QET03490.1"/>
    <property type="molecule type" value="Genomic_DNA"/>
</dbReference>
<accession>A0A5P2H8P4</accession>
<sequence length="136" mass="15341">MDIAVDWSVLRAVTDSAAIRTIRIQRDHFSRIEAVRRELRPVELHGEDTFIGTVERLEGERGPDGRRAGDVVLSLFLPDAGETVRATVTLSADEYEQADRAHMRKGAYVRVMGRIGPGHQPRQLTHVLRFELLGEK</sequence>
<reference evidence="1 2" key="1">
    <citation type="submission" date="2019-09" db="EMBL/GenBank/DDBJ databases">
        <title>FDA dAtabase for Regulatory Grade micrObial Sequences (FDA-ARGOS): Supporting development and validation of Infectious Disease Dx tests.</title>
        <authorList>
            <person name="Sciortino C."/>
            <person name="Tallon L."/>
            <person name="Sadzewicz L."/>
            <person name="Vavikolanu K."/>
            <person name="Mehta A."/>
            <person name="Aluvathingal J."/>
            <person name="Nadendla S."/>
            <person name="Nandy P."/>
            <person name="Geyer C."/>
            <person name="Yan Y."/>
            <person name="Sichtig H."/>
        </authorList>
    </citation>
    <scope>NUCLEOTIDE SEQUENCE [LARGE SCALE GENOMIC DNA]</scope>
    <source>
        <strain evidence="1 2">FDAARGOS_664</strain>
    </source>
</reference>
<organism evidence="1 2">
    <name type="scientific">Cupriavidus pauculus</name>
    <dbReference type="NCBI Taxonomy" id="82633"/>
    <lineage>
        <taxon>Bacteria</taxon>
        <taxon>Pseudomonadati</taxon>
        <taxon>Pseudomonadota</taxon>
        <taxon>Betaproteobacteria</taxon>
        <taxon>Burkholderiales</taxon>
        <taxon>Burkholderiaceae</taxon>
        <taxon>Cupriavidus</taxon>
    </lineage>
</organism>
<dbReference type="OrthoDB" id="642545at2"/>
<evidence type="ECO:0000313" key="2">
    <source>
        <dbReference type="Proteomes" id="UP000322822"/>
    </source>
</evidence>
<dbReference type="RefSeq" id="WP_150373568.1">
    <property type="nucleotide sequence ID" value="NZ_CP044065.1"/>
</dbReference>
<protein>
    <submittedName>
        <fullName evidence="1">Uncharacterized protein</fullName>
    </submittedName>
</protein>
<dbReference type="AlphaFoldDB" id="A0A5P2H8P4"/>
<dbReference type="Proteomes" id="UP000322822">
    <property type="component" value="Chromosome 1"/>
</dbReference>
<evidence type="ECO:0000313" key="1">
    <source>
        <dbReference type="EMBL" id="QET03490.1"/>
    </source>
</evidence>
<name>A0A5P2H8P4_9BURK</name>
<proteinExistence type="predicted"/>